<organism evidence="2 4">
    <name type="scientific">Oryza sativa subsp. japonica</name>
    <name type="common">Rice</name>
    <dbReference type="NCBI Taxonomy" id="39947"/>
    <lineage>
        <taxon>Eukaryota</taxon>
        <taxon>Viridiplantae</taxon>
        <taxon>Streptophyta</taxon>
        <taxon>Embryophyta</taxon>
        <taxon>Tracheophyta</taxon>
        <taxon>Spermatophyta</taxon>
        <taxon>Magnoliopsida</taxon>
        <taxon>Liliopsida</taxon>
        <taxon>Poales</taxon>
        <taxon>Poaceae</taxon>
        <taxon>BOP clade</taxon>
        <taxon>Oryzoideae</taxon>
        <taxon>Oryzeae</taxon>
        <taxon>Oryzinae</taxon>
        <taxon>Oryza</taxon>
        <taxon>Oryza sativa</taxon>
    </lineage>
</organism>
<feature type="region of interest" description="Disordered" evidence="1">
    <location>
        <begin position="52"/>
        <end position="82"/>
    </location>
</feature>
<evidence type="ECO:0000313" key="3">
    <source>
        <dbReference type="EMBL" id="BAD46333.1"/>
    </source>
</evidence>
<reference evidence="2" key="1">
    <citation type="submission" date="2002-06" db="EMBL/GenBank/DDBJ databases">
        <title>Oryza sativa nipponbare(GA3) genomic DNA, chromosome 9, PAC clone:P0463D04.</title>
        <authorList>
            <person name="Sasaki T."/>
            <person name="Matsumoto T."/>
            <person name="Katayose Y."/>
        </authorList>
    </citation>
    <scope>NUCLEOTIDE SEQUENCE</scope>
</reference>
<name>Q69QS6_ORYSJ</name>
<feature type="compositionally biased region" description="Basic residues" evidence="1">
    <location>
        <begin position="52"/>
        <end position="65"/>
    </location>
</feature>
<feature type="region of interest" description="Disordered" evidence="1">
    <location>
        <begin position="1"/>
        <end position="28"/>
    </location>
</feature>
<dbReference type="EMBL" id="AP005392">
    <property type="protein sequence ID" value="BAD33386.1"/>
    <property type="molecule type" value="Genomic_DNA"/>
</dbReference>
<gene>
    <name evidence="2" type="ORF">P0463D04.3</name>
    <name evidence="3" type="ORF">P0463G11.18</name>
</gene>
<evidence type="ECO:0000256" key="1">
    <source>
        <dbReference type="SAM" id="MobiDB-lite"/>
    </source>
</evidence>
<reference evidence="3" key="2">
    <citation type="submission" date="2002-08" db="EMBL/GenBank/DDBJ databases">
        <title>Oryza sativa nipponbare(GA3) genomic DNA, chromosome 9, PAC clone:P0463G11.</title>
        <authorList>
            <person name="Sasaki T."/>
            <person name="Matsumoto T."/>
            <person name="Katayose Y."/>
        </authorList>
    </citation>
    <scope>NUCLEOTIDE SEQUENCE</scope>
</reference>
<proteinExistence type="predicted"/>
<reference evidence="4" key="3">
    <citation type="journal article" date="2005" name="Nature">
        <title>The map-based sequence of the rice genome.</title>
        <authorList>
            <consortium name="International rice genome sequencing project (IRGSP)"/>
            <person name="Matsumoto T."/>
            <person name="Wu J."/>
            <person name="Kanamori H."/>
            <person name="Katayose Y."/>
            <person name="Fujisawa M."/>
            <person name="Namiki N."/>
            <person name="Mizuno H."/>
            <person name="Yamamoto K."/>
            <person name="Antonio B.A."/>
            <person name="Baba T."/>
            <person name="Sakata K."/>
            <person name="Nagamura Y."/>
            <person name="Aoki H."/>
            <person name="Arikawa K."/>
            <person name="Arita K."/>
            <person name="Bito T."/>
            <person name="Chiden Y."/>
            <person name="Fujitsuka N."/>
            <person name="Fukunaka R."/>
            <person name="Hamada M."/>
            <person name="Harada C."/>
            <person name="Hayashi A."/>
            <person name="Hijishita S."/>
            <person name="Honda M."/>
            <person name="Hosokawa S."/>
            <person name="Ichikawa Y."/>
            <person name="Idonuma A."/>
            <person name="Iijima M."/>
            <person name="Ikeda M."/>
            <person name="Ikeno M."/>
            <person name="Ito K."/>
            <person name="Ito S."/>
            <person name="Ito T."/>
            <person name="Ito Y."/>
            <person name="Ito Y."/>
            <person name="Iwabuchi A."/>
            <person name="Kamiya K."/>
            <person name="Karasawa W."/>
            <person name="Kurita K."/>
            <person name="Katagiri S."/>
            <person name="Kikuta A."/>
            <person name="Kobayashi H."/>
            <person name="Kobayashi N."/>
            <person name="Machita K."/>
            <person name="Maehara T."/>
            <person name="Masukawa M."/>
            <person name="Mizubayashi T."/>
            <person name="Mukai Y."/>
            <person name="Nagasaki H."/>
            <person name="Nagata Y."/>
            <person name="Naito S."/>
            <person name="Nakashima M."/>
            <person name="Nakama Y."/>
            <person name="Nakamichi Y."/>
            <person name="Nakamura M."/>
            <person name="Meguro A."/>
            <person name="Negishi M."/>
            <person name="Ohta I."/>
            <person name="Ohta T."/>
            <person name="Okamoto M."/>
            <person name="Ono N."/>
            <person name="Saji S."/>
            <person name="Sakaguchi M."/>
            <person name="Sakai K."/>
            <person name="Shibata M."/>
            <person name="Shimokawa T."/>
            <person name="Song J."/>
            <person name="Takazaki Y."/>
            <person name="Terasawa K."/>
            <person name="Tsugane M."/>
            <person name="Tsuji K."/>
            <person name="Ueda S."/>
            <person name="Waki K."/>
            <person name="Yamagata H."/>
            <person name="Yamamoto M."/>
            <person name="Yamamoto S."/>
            <person name="Yamane H."/>
            <person name="Yoshiki S."/>
            <person name="Yoshihara R."/>
            <person name="Yukawa K."/>
            <person name="Zhong H."/>
            <person name="Yano M."/>
            <person name="Yuan Q."/>
            <person name="Ouyang S."/>
            <person name="Liu J."/>
            <person name="Jones K.M."/>
            <person name="Gansberger K."/>
            <person name="Moffat K."/>
            <person name="Hill J."/>
            <person name="Bera J."/>
            <person name="Fadrosh D."/>
            <person name="Jin S."/>
            <person name="Johri S."/>
            <person name="Kim M."/>
            <person name="Overton L."/>
            <person name="Reardon M."/>
            <person name="Tsitrin T."/>
            <person name="Vuong H."/>
            <person name="Weaver B."/>
            <person name="Ciecko A."/>
            <person name="Tallon L."/>
            <person name="Jackson J."/>
            <person name="Pai G."/>
            <person name="Aken S.V."/>
            <person name="Utterback T."/>
            <person name="Reidmuller S."/>
            <person name="Feldblyum T."/>
            <person name="Hsiao J."/>
            <person name="Zismann V."/>
            <person name="Iobst S."/>
            <person name="de Vazeille A.R."/>
            <person name="Buell C.R."/>
            <person name="Ying K."/>
            <person name="Li Y."/>
            <person name="Lu T."/>
            <person name="Huang Y."/>
            <person name="Zhao Q."/>
            <person name="Feng Q."/>
            <person name="Zhang L."/>
            <person name="Zhu J."/>
            <person name="Weng Q."/>
            <person name="Mu J."/>
            <person name="Lu Y."/>
            <person name="Fan D."/>
            <person name="Liu Y."/>
            <person name="Guan J."/>
            <person name="Zhang Y."/>
            <person name="Yu S."/>
            <person name="Liu X."/>
            <person name="Zhang Y."/>
            <person name="Hong G."/>
            <person name="Han B."/>
            <person name="Choisne N."/>
            <person name="Demange N."/>
            <person name="Orjeda G."/>
            <person name="Samain S."/>
            <person name="Cattolico L."/>
            <person name="Pelletier E."/>
            <person name="Couloux A."/>
            <person name="Segurens B."/>
            <person name="Wincker P."/>
            <person name="D'Hont A."/>
            <person name="Scarpelli C."/>
            <person name="Weissenbach J."/>
            <person name="Salanoubat M."/>
            <person name="Quetier F."/>
            <person name="Yu Y."/>
            <person name="Kim H.R."/>
            <person name="Rambo T."/>
            <person name="Currie J."/>
            <person name="Collura K."/>
            <person name="Luo M."/>
            <person name="Yang T."/>
            <person name="Ammiraju J.S.S."/>
            <person name="Engler F."/>
            <person name="Soderlund C."/>
            <person name="Wing R.A."/>
            <person name="Palmer L.E."/>
            <person name="de la Bastide M."/>
            <person name="Spiegel L."/>
            <person name="Nascimento L."/>
            <person name="Zutavern T."/>
            <person name="O'Shaughnessy A."/>
            <person name="Dike S."/>
            <person name="Dedhia N."/>
            <person name="Preston R."/>
            <person name="Balija V."/>
            <person name="McCombie W.R."/>
            <person name="Chow T."/>
            <person name="Chen H."/>
            <person name="Chung M."/>
            <person name="Chen C."/>
            <person name="Shaw J."/>
            <person name="Wu H."/>
            <person name="Hsiao K."/>
            <person name="Chao Y."/>
            <person name="Chu M."/>
            <person name="Cheng C."/>
            <person name="Hour A."/>
            <person name="Lee P."/>
            <person name="Lin S."/>
            <person name="Lin Y."/>
            <person name="Liou J."/>
            <person name="Liu S."/>
            <person name="Hsing Y."/>
            <person name="Raghuvanshi S."/>
            <person name="Mohanty A."/>
            <person name="Bharti A.K."/>
            <person name="Gaur A."/>
            <person name="Gupta V."/>
            <person name="Kumar D."/>
            <person name="Ravi V."/>
            <person name="Vij S."/>
            <person name="Kapur A."/>
            <person name="Khurana P."/>
            <person name="Khurana P."/>
            <person name="Khurana J.P."/>
            <person name="Tyagi A.K."/>
            <person name="Gaikwad K."/>
            <person name="Singh A."/>
            <person name="Dalal V."/>
            <person name="Srivastava S."/>
            <person name="Dixit A."/>
            <person name="Pal A.K."/>
            <person name="Ghazi I.A."/>
            <person name="Yadav M."/>
            <person name="Pandit A."/>
            <person name="Bhargava A."/>
            <person name="Sureshbabu K."/>
            <person name="Batra K."/>
            <person name="Sharma T.R."/>
            <person name="Mohapatra T."/>
            <person name="Singh N.K."/>
            <person name="Messing J."/>
            <person name="Nelson A.B."/>
            <person name="Fuks G."/>
            <person name="Kavchok S."/>
            <person name="Keizer G."/>
            <person name="Linton E."/>
            <person name="Llaca V."/>
            <person name="Song R."/>
            <person name="Tanyolac B."/>
            <person name="Young S."/>
            <person name="Ho-Il K."/>
            <person name="Hahn J.H."/>
            <person name="Sangsakoo G."/>
            <person name="Vanavichit A."/>
            <person name="de Mattos Luiz.A.T."/>
            <person name="Zimmer P.D."/>
            <person name="Malone G."/>
            <person name="Dellagostin O."/>
            <person name="de Oliveira A.C."/>
            <person name="Bevan M."/>
            <person name="Bancroft I."/>
            <person name="Minx P."/>
            <person name="Cordum H."/>
            <person name="Wilson R."/>
            <person name="Cheng Z."/>
            <person name="Jin W."/>
            <person name="Jiang J."/>
            <person name="Leong S.A."/>
            <person name="Iwama H."/>
            <person name="Gojobori T."/>
            <person name="Itoh T."/>
            <person name="Niimura Y."/>
            <person name="Fujii Y."/>
            <person name="Habara T."/>
            <person name="Sakai H."/>
            <person name="Sato Y."/>
            <person name="Wilson G."/>
            <person name="Kumar K."/>
            <person name="McCouch S."/>
            <person name="Juretic N."/>
            <person name="Hoen D."/>
            <person name="Wright S."/>
            <person name="Bruskiewich R."/>
            <person name="Bureau T."/>
            <person name="Miyao A."/>
            <person name="Hirochika H."/>
            <person name="Nishikawa T."/>
            <person name="Kadowaki K."/>
            <person name="Sugiura M."/>
            <person name="Burr B."/>
            <person name="Sasaki T."/>
        </authorList>
    </citation>
    <scope>NUCLEOTIDE SEQUENCE [LARGE SCALE GENOMIC DNA]</scope>
    <source>
        <strain evidence="4">cv. Nipponbare</strain>
    </source>
</reference>
<dbReference type="AlphaFoldDB" id="Q69QS6"/>
<evidence type="ECO:0000313" key="4">
    <source>
        <dbReference type="Proteomes" id="UP000000763"/>
    </source>
</evidence>
<accession>Q69QS6</accession>
<reference evidence="4" key="4">
    <citation type="journal article" date="2008" name="Nucleic Acids Res.">
        <title>The rice annotation project database (RAP-DB): 2008 update.</title>
        <authorList>
            <consortium name="The rice annotation project (RAP)"/>
        </authorList>
    </citation>
    <scope>GENOME REANNOTATION</scope>
    <source>
        <strain evidence="4">cv. Nipponbare</strain>
    </source>
</reference>
<protein>
    <submittedName>
        <fullName evidence="2">Uncharacterized protein</fullName>
    </submittedName>
</protein>
<evidence type="ECO:0000313" key="2">
    <source>
        <dbReference type="EMBL" id="BAD33386.1"/>
    </source>
</evidence>
<dbReference type="EMBL" id="AP005633">
    <property type="protein sequence ID" value="BAD46333.1"/>
    <property type="molecule type" value="Genomic_DNA"/>
</dbReference>
<dbReference type="Proteomes" id="UP000000763">
    <property type="component" value="Chromosome 9"/>
</dbReference>
<sequence>MTGDHPGFRRGCSSRQQPPPPPPAGHLHAAGALCSLTRPYAACARQGGLYRRRRHRRRGCPRRKPLPPPPAAFAITPPRSTEHDRIHGEAEFISVEDGEIFGQLGVLTLAKS</sequence>